<keyword evidence="5" id="KW-1185">Reference proteome</keyword>
<dbReference type="PANTHER" id="PTHR43391">
    <property type="entry name" value="RETINOL DEHYDROGENASE-RELATED"/>
    <property type="match status" value="1"/>
</dbReference>
<dbReference type="CDD" id="cd05233">
    <property type="entry name" value="SDR_c"/>
    <property type="match status" value="1"/>
</dbReference>
<dbReference type="InterPro" id="IPR029058">
    <property type="entry name" value="AB_hydrolase_fold"/>
</dbReference>
<protein>
    <submittedName>
        <fullName evidence="4">NAD(P)-dependent dehydrogenase (Short-subunit alcohol dehydrogenase family)/pimeloyl-ACP methyl ester carboxylesterase</fullName>
    </submittedName>
</protein>
<proteinExistence type="inferred from homology"/>
<dbReference type="Proteomes" id="UP001519295">
    <property type="component" value="Unassembled WGS sequence"/>
</dbReference>
<dbReference type="PANTHER" id="PTHR43391:SF12">
    <property type="entry name" value="OXIDOREDUCTASE EPHD-RELATED"/>
    <property type="match status" value="1"/>
</dbReference>
<dbReference type="RefSeq" id="WP_307862589.1">
    <property type="nucleotide sequence ID" value="NZ_JAGINU010000001.1"/>
</dbReference>
<organism evidence="4 5">
    <name type="scientific">Pseudonocardia parietis</name>
    <dbReference type="NCBI Taxonomy" id="570936"/>
    <lineage>
        <taxon>Bacteria</taxon>
        <taxon>Bacillati</taxon>
        <taxon>Actinomycetota</taxon>
        <taxon>Actinomycetes</taxon>
        <taxon>Pseudonocardiales</taxon>
        <taxon>Pseudonocardiaceae</taxon>
        <taxon>Pseudonocardia</taxon>
    </lineage>
</organism>
<dbReference type="Pfam" id="PF00561">
    <property type="entry name" value="Abhydrolase_1"/>
    <property type="match status" value="1"/>
</dbReference>
<dbReference type="SUPFAM" id="SSF51735">
    <property type="entry name" value="NAD(P)-binding Rossmann-fold domains"/>
    <property type="match status" value="1"/>
</dbReference>
<sequence>MSHSDVAERTRTVATPDGLQLAVAERGDASRPTVVAVHGYPDDRHVWDGVAELLAVDHHVVSYDVRGHGGSDAPAGRAGYDLELLAADLRAVCDAVSPDAPVHLIAHDWGAIQTWHAVTGHGLDGRVASFTSISGPSLDHVGLFLRRRGPRDLRSVLSQAAHSWYALAFRLPVLPELAVRSGALGALVSRKEGIGRPSVRDAVNGLELYRRNLPRRLGRPQPRRTGVPVQVLVPRGDAYVTPALATSAAEFAPDLRVRYLPGGHWIVRHRPAVIARCVREIVAETGGAETGGHAPAPALTRARARGAALVAARGRRTGAVRWDGGLAVVTGAGSGIGRATARALADRGTRVVVADLSEDGTAQTVELIERRHGAGRAVARRVDVADDTAVAELAARVAAEQGVPDLVVNNAGIAVAGPFADTTLEQWQRIVDVNLWGVVHGCRHFGALLTEHGEGGHLVNVASAAAYLPSRALPAYATTKAAVLMLSECLRAELAGEGIGVTALCPGLVNTPITTSARFAGADDAEQDARRRAAAAAYARRGYTPERVAARLVRAVEKNLPLAPVTAESHAALLASRLSPGLLRAVARLDGGPRFGGTRYATVRKEHRP</sequence>
<feature type="domain" description="Ketoreductase" evidence="3">
    <location>
        <begin position="325"/>
        <end position="507"/>
    </location>
</feature>
<dbReference type="PRINTS" id="PR00081">
    <property type="entry name" value="GDHRDH"/>
</dbReference>
<dbReference type="Gene3D" id="3.40.50.720">
    <property type="entry name" value="NAD(P)-binding Rossmann-like Domain"/>
    <property type="match status" value="1"/>
</dbReference>
<dbReference type="NCBIfam" id="NF004514">
    <property type="entry name" value="PRK05855.1"/>
    <property type="match status" value="1"/>
</dbReference>
<dbReference type="InterPro" id="IPR002347">
    <property type="entry name" value="SDR_fam"/>
</dbReference>
<dbReference type="SMART" id="SM00822">
    <property type="entry name" value="PKS_KR"/>
    <property type="match status" value="1"/>
</dbReference>
<dbReference type="InterPro" id="IPR057326">
    <property type="entry name" value="KR_dom"/>
</dbReference>
<evidence type="ECO:0000256" key="1">
    <source>
        <dbReference type="ARBA" id="ARBA00006484"/>
    </source>
</evidence>
<dbReference type="InterPro" id="IPR036291">
    <property type="entry name" value="NAD(P)-bd_dom_sf"/>
</dbReference>
<evidence type="ECO:0000259" key="3">
    <source>
        <dbReference type="SMART" id="SM00822"/>
    </source>
</evidence>
<dbReference type="PRINTS" id="PR00080">
    <property type="entry name" value="SDRFAMILY"/>
</dbReference>
<dbReference type="InterPro" id="IPR000073">
    <property type="entry name" value="AB_hydrolase_1"/>
</dbReference>
<comment type="caution">
    <text evidence="4">The sequence shown here is derived from an EMBL/GenBank/DDBJ whole genome shotgun (WGS) entry which is preliminary data.</text>
</comment>
<evidence type="ECO:0000313" key="5">
    <source>
        <dbReference type="Proteomes" id="UP001519295"/>
    </source>
</evidence>
<dbReference type="Pfam" id="PF00106">
    <property type="entry name" value="adh_short"/>
    <property type="match status" value="1"/>
</dbReference>
<dbReference type="EMBL" id="JAGINU010000001">
    <property type="protein sequence ID" value="MBP2369432.1"/>
    <property type="molecule type" value="Genomic_DNA"/>
</dbReference>
<name>A0ABS4VZP8_9PSEU</name>
<reference evidence="4 5" key="1">
    <citation type="submission" date="2021-03" db="EMBL/GenBank/DDBJ databases">
        <title>Sequencing the genomes of 1000 actinobacteria strains.</title>
        <authorList>
            <person name="Klenk H.-P."/>
        </authorList>
    </citation>
    <scope>NUCLEOTIDE SEQUENCE [LARGE SCALE GENOMIC DNA]</scope>
    <source>
        <strain evidence="4 5">DSM 45256</strain>
    </source>
</reference>
<accession>A0ABS4VZP8</accession>
<evidence type="ECO:0000256" key="2">
    <source>
        <dbReference type="ARBA" id="ARBA00023002"/>
    </source>
</evidence>
<keyword evidence="2" id="KW-0560">Oxidoreductase</keyword>
<evidence type="ECO:0000313" key="4">
    <source>
        <dbReference type="EMBL" id="MBP2369432.1"/>
    </source>
</evidence>
<dbReference type="PROSITE" id="PS00061">
    <property type="entry name" value="ADH_SHORT"/>
    <property type="match status" value="1"/>
</dbReference>
<dbReference type="Gene3D" id="3.40.50.1820">
    <property type="entry name" value="alpha/beta hydrolase"/>
    <property type="match status" value="1"/>
</dbReference>
<comment type="similarity">
    <text evidence="1">Belongs to the short-chain dehydrogenases/reductases (SDR) family.</text>
</comment>
<dbReference type="SUPFAM" id="SSF53474">
    <property type="entry name" value="alpha/beta-Hydrolases"/>
    <property type="match status" value="1"/>
</dbReference>
<gene>
    <name evidence="4" type="ORF">JOF36_005128</name>
</gene>
<dbReference type="InterPro" id="IPR020904">
    <property type="entry name" value="Sc_DH/Rdtase_CS"/>
</dbReference>